<protein>
    <submittedName>
        <fullName evidence="1">DUF5131 family protein</fullName>
    </submittedName>
</protein>
<dbReference type="InterPro" id="IPR011101">
    <property type="entry name" value="DUF5131"/>
</dbReference>
<evidence type="ECO:0000313" key="1">
    <source>
        <dbReference type="EMBL" id="MFC0514696.1"/>
    </source>
</evidence>
<evidence type="ECO:0000313" key="2">
    <source>
        <dbReference type="Proteomes" id="UP001589828"/>
    </source>
</evidence>
<comment type="caution">
    <text evidence="1">The sequence shown here is derived from an EMBL/GenBank/DDBJ whole genome shotgun (WGS) entry which is preliminary data.</text>
</comment>
<dbReference type="EMBL" id="JBHLTS010000021">
    <property type="protein sequence ID" value="MFC0514696.1"/>
    <property type="molecule type" value="Genomic_DNA"/>
</dbReference>
<organism evidence="1 2">
    <name type="scientific">Mucilaginibacter angelicae</name>
    <dbReference type="NCBI Taxonomy" id="869718"/>
    <lineage>
        <taxon>Bacteria</taxon>
        <taxon>Pseudomonadati</taxon>
        <taxon>Bacteroidota</taxon>
        <taxon>Sphingobacteriia</taxon>
        <taxon>Sphingobacteriales</taxon>
        <taxon>Sphingobacteriaceae</taxon>
        <taxon>Mucilaginibacter</taxon>
    </lineage>
</organism>
<accession>A0ABV6L5I1</accession>
<proteinExistence type="predicted"/>
<name>A0ABV6L5I1_9SPHI</name>
<gene>
    <name evidence="1" type="ORF">ACFFGT_10820</name>
</gene>
<dbReference type="RefSeq" id="WP_377022539.1">
    <property type="nucleotide sequence ID" value="NZ_JBHLTS010000021.1"/>
</dbReference>
<reference evidence="1 2" key="1">
    <citation type="submission" date="2024-09" db="EMBL/GenBank/DDBJ databases">
        <authorList>
            <person name="Sun Q."/>
            <person name="Mori K."/>
        </authorList>
    </citation>
    <scope>NUCLEOTIDE SEQUENCE [LARGE SCALE GENOMIC DNA]</scope>
    <source>
        <strain evidence="1 2">NCAIM B.02415</strain>
    </source>
</reference>
<keyword evidence="2" id="KW-1185">Reference proteome</keyword>
<sequence length="252" mass="29393">MNRSNIEWTEVTWNPTTGCTKISAGCKNCYAERWANMQYKRGIIQYRNNFELTLSPSRLTDPLGWKKPQLVFVNSMSDLFHERVPDSYISAVFKIMNQATIHTFQVLTKRIERIRLLAGQLNWTENIWLGVSVESSEFINRVEQLKQAPAKTKFISFEPLIAPIIYSNYEGIDWVLVGGESGGRARKVEKEWVISIQKNCKQYNVPFFFKQWGKREFNPDIYDPSTHKDHPFYAKGGCMIDNKVYRAYPNQN</sequence>
<dbReference type="Proteomes" id="UP001589828">
    <property type="component" value="Unassembled WGS sequence"/>
</dbReference>
<dbReference type="Pfam" id="PF07505">
    <property type="entry name" value="DUF5131"/>
    <property type="match status" value="1"/>
</dbReference>